<evidence type="ECO:0000259" key="7">
    <source>
        <dbReference type="PROSITE" id="PS50011"/>
    </source>
</evidence>
<dbReference type="RefSeq" id="WP_304561153.1">
    <property type="nucleotide sequence ID" value="NZ_JAUQSZ010000006.1"/>
</dbReference>
<keyword evidence="1 8" id="KW-0808">Transferase</keyword>
<sequence length="788" mass="84014">MSDDLERTVLALFEASLEVPEADRDAWIAQATQGRPDLAARLQAMRAADRLSALETGGAIGTLDEELPPERIGAYRIVERIGRGGMGSVYRGERDTGDFGHVVAIKIIKPGLLSEVLVERFQRERQTLAGLTHPNIAQLYDGGETEGGSPYIVMEHVDGLPLLDWVAEHRPSRAQRVRLYCDICAAVAFAHRALVIHRDLTPSNVLVTQGGVVKLIDFGIARPLDAAPAGDAPSIGSLSLTPGYAAPERLTSNAVTTAADVYSLGKLLEKLLPPGPGDRELVAIVARATASDPLARYATVDALADDVAAWNGGFPVSAVAGGKRYRFGKFLGRHRLGAAAVTAATLLLVGALALTLAAYTRAQTAQRAEAARFEELRSLARYMVFDLNGRLGRVVGNTAARVSLAGRAQRYLSALAAKAGADDALKLEAAQGFVALANAQGVPAQPNLGDLAQARANIASAVGMLRAIGGPVAATDLVQALTARAMIEAHGDSRTDAATATLAEAEKVLAGIAPADRSQGWHDARRKLRRAQLELATLQNRPDRLAQLASRLESDIAEWPSAMRASRLAELDRAYAAHYRGLRGYLVDALDEGVVHLLDAEARFARLEAAVPNDPVVLYARMYNAYIGYGTATGLAGRESETKRFIAIAHDANERLLKIEANDISLRSFGANVRQIESQNASTHGRHAEAIALQTQVLALFEAAAGPTRRAAALNRLVAAEVTMGNIARAAGDRALACESYRRGQAVMRELEGRRELLDQAKRFQPGLKANIEGCAGDMPLAKMAIFG</sequence>
<evidence type="ECO:0000256" key="1">
    <source>
        <dbReference type="ARBA" id="ARBA00022679"/>
    </source>
</evidence>
<dbReference type="Gene3D" id="1.10.510.10">
    <property type="entry name" value="Transferase(Phosphotransferase) domain 1"/>
    <property type="match status" value="1"/>
</dbReference>
<dbReference type="PANTHER" id="PTHR43289:SF34">
    <property type="entry name" value="SERINE_THREONINE-PROTEIN KINASE YBDM-RELATED"/>
    <property type="match status" value="1"/>
</dbReference>
<feature type="transmembrane region" description="Helical" evidence="6">
    <location>
        <begin position="336"/>
        <end position="359"/>
    </location>
</feature>
<keyword evidence="6" id="KW-0812">Transmembrane</keyword>
<dbReference type="EMBL" id="JAUQSZ010000006">
    <property type="protein sequence ID" value="MDO7842697.1"/>
    <property type="molecule type" value="Genomic_DNA"/>
</dbReference>
<protein>
    <submittedName>
        <fullName evidence="8">Serine/threonine-protein kinase</fullName>
        <ecNumber evidence="8">2.7.11.1</ecNumber>
    </submittedName>
</protein>
<evidence type="ECO:0000256" key="2">
    <source>
        <dbReference type="ARBA" id="ARBA00022741"/>
    </source>
</evidence>
<dbReference type="PROSITE" id="PS00109">
    <property type="entry name" value="PROTEIN_KINASE_TYR"/>
    <property type="match status" value="1"/>
</dbReference>
<comment type="caution">
    <text evidence="8">The sequence shown here is derived from an EMBL/GenBank/DDBJ whole genome shotgun (WGS) entry which is preliminary data.</text>
</comment>
<dbReference type="PROSITE" id="PS00107">
    <property type="entry name" value="PROTEIN_KINASE_ATP"/>
    <property type="match status" value="1"/>
</dbReference>
<keyword evidence="6" id="KW-1133">Transmembrane helix</keyword>
<accession>A0ABT8ZYP2</accession>
<keyword evidence="9" id="KW-1185">Reference proteome</keyword>
<dbReference type="CDD" id="cd14014">
    <property type="entry name" value="STKc_PknB_like"/>
    <property type="match status" value="1"/>
</dbReference>
<reference evidence="8" key="1">
    <citation type="submission" date="2023-07" db="EMBL/GenBank/DDBJ databases">
        <authorList>
            <person name="Kim M.K."/>
        </authorList>
    </citation>
    <scope>NUCLEOTIDE SEQUENCE</scope>
    <source>
        <strain evidence="8">CA1-15</strain>
    </source>
</reference>
<name>A0ABT8ZYP2_9SPHN</name>
<dbReference type="GO" id="GO:0004674">
    <property type="term" value="F:protein serine/threonine kinase activity"/>
    <property type="evidence" value="ECO:0007669"/>
    <property type="project" value="UniProtKB-EC"/>
</dbReference>
<dbReference type="InterPro" id="IPR000719">
    <property type="entry name" value="Prot_kinase_dom"/>
</dbReference>
<dbReference type="InterPro" id="IPR008266">
    <property type="entry name" value="Tyr_kinase_AS"/>
</dbReference>
<dbReference type="Proteomes" id="UP001176468">
    <property type="component" value="Unassembled WGS sequence"/>
</dbReference>
<dbReference type="InterPro" id="IPR011009">
    <property type="entry name" value="Kinase-like_dom_sf"/>
</dbReference>
<proteinExistence type="predicted"/>
<keyword evidence="6" id="KW-0472">Membrane</keyword>
<evidence type="ECO:0000256" key="4">
    <source>
        <dbReference type="ARBA" id="ARBA00022840"/>
    </source>
</evidence>
<evidence type="ECO:0000256" key="5">
    <source>
        <dbReference type="PROSITE-ProRule" id="PRU10141"/>
    </source>
</evidence>
<feature type="domain" description="Protein kinase" evidence="7">
    <location>
        <begin position="75"/>
        <end position="385"/>
    </location>
</feature>
<dbReference type="InterPro" id="IPR017441">
    <property type="entry name" value="Protein_kinase_ATP_BS"/>
</dbReference>
<evidence type="ECO:0000313" key="8">
    <source>
        <dbReference type="EMBL" id="MDO7842697.1"/>
    </source>
</evidence>
<keyword evidence="2 5" id="KW-0547">Nucleotide-binding</keyword>
<organism evidence="8 9">
    <name type="scientific">Sphingomonas immobilis</name>
    <dbReference type="NCBI Taxonomy" id="3063997"/>
    <lineage>
        <taxon>Bacteria</taxon>
        <taxon>Pseudomonadati</taxon>
        <taxon>Pseudomonadota</taxon>
        <taxon>Alphaproteobacteria</taxon>
        <taxon>Sphingomonadales</taxon>
        <taxon>Sphingomonadaceae</taxon>
        <taxon>Sphingomonas</taxon>
    </lineage>
</organism>
<keyword evidence="4 5" id="KW-0067">ATP-binding</keyword>
<dbReference type="Pfam" id="PF00069">
    <property type="entry name" value="Pkinase"/>
    <property type="match status" value="1"/>
</dbReference>
<evidence type="ECO:0000256" key="6">
    <source>
        <dbReference type="SAM" id="Phobius"/>
    </source>
</evidence>
<dbReference type="PROSITE" id="PS50011">
    <property type="entry name" value="PROTEIN_KINASE_DOM"/>
    <property type="match status" value="1"/>
</dbReference>
<evidence type="ECO:0000256" key="3">
    <source>
        <dbReference type="ARBA" id="ARBA00022777"/>
    </source>
</evidence>
<keyword evidence="3 8" id="KW-0418">Kinase</keyword>
<feature type="binding site" evidence="5">
    <location>
        <position position="106"/>
    </location>
    <ligand>
        <name>ATP</name>
        <dbReference type="ChEBI" id="CHEBI:30616"/>
    </ligand>
</feature>
<dbReference type="EC" id="2.7.11.1" evidence="8"/>
<dbReference type="PANTHER" id="PTHR43289">
    <property type="entry name" value="MITOGEN-ACTIVATED PROTEIN KINASE KINASE KINASE 20-RELATED"/>
    <property type="match status" value="1"/>
</dbReference>
<evidence type="ECO:0000313" key="9">
    <source>
        <dbReference type="Proteomes" id="UP001176468"/>
    </source>
</evidence>
<gene>
    <name evidence="8" type="ORF">Q5H94_10190</name>
</gene>
<dbReference type="SUPFAM" id="SSF56112">
    <property type="entry name" value="Protein kinase-like (PK-like)"/>
    <property type="match status" value="1"/>
</dbReference>